<proteinExistence type="predicted"/>
<dbReference type="AlphaFoldDB" id="A0A3P7Z6X2"/>
<feature type="signal peptide" evidence="1">
    <location>
        <begin position="1"/>
        <end position="18"/>
    </location>
</feature>
<protein>
    <submittedName>
        <fullName evidence="2">Uncharacterized protein</fullName>
    </submittedName>
</protein>
<accession>A0A3P7Z6X2</accession>
<dbReference type="EMBL" id="UZAG01021009">
    <property type="protein sequence ID" value="VDO48728.1"/>
    <property type="molecule type" value="Genomic_DNA"/>
</dbReference>
<dbReference type="Proteomes" id="UP000280834">
    <property type="component" value="Unassembled WGS sequence"/>
</dbReference>
<evidence type="ECO:0000313" key="3">
    <source>
        <dbReference type="Proteomes" id="UP000280834"/>
    </source>
</evidence>
<evidence type="ECO:0000313" key="2">
    <source>
        <dbReference type="EMBL" id="VDO48728.1"/>
    </source>
</evidence>
<gene>
    <name evidence="2" type="ORF">BTMF_LOCUS14275</name>
</gene>
<organism evidence="2 3">
    <name type="scientific">Brugia timori</name>
    <dbReference type="NCBI Taxonomy" id="42155"/>
    <lineage>
        <taxon>Eukaryota</taxon>
        <taxon>Metazoa</taxon>
        <taxon>Ecdysozoa</taxon>
        <taxon>Nematoda</taxon>
        <taxon>Chromadorea</taxon>
        <taxon>Rhabditida</taxon>
        <taxon>Spirurina</taxon>
        <taxon>Spiruromorpha</taxon>
        <taxon>Filarioidea</taxon>
        <taxon>Onchocercidae</taxon>
        <taxon>Brugia</taxon>
    </lineage>
</organism>
<evidence type="ECO:0000256" key="1">
    <source>
        <dbReference type="SAM" id="SignalP"/>
    </source>
</evidence>
<sequence length="45" mass="5390">MTSFTAFSIFEFICLLHCCYHEFAQLSRNTLRYFFAYANILNVRS</sequence>
<keyword evidence="1" id="KW-0732">Signal</keyword>
<name>A0A3P7Z6X2_9BILA</name>
<reference evidence="2 3" key="1">
    <citation type="submission" date="2018-11" db="EMBL/GenBank/DDBJ databases">
        <authorList>
            <consortium name="Pathogen Informatics"/>
        </authorList>
    </citation>
    <scope>NUCLEOTIDE SEQUENCE [LARGE SCALE GENOMIC DNA]</scope>
</reference>
<feature type="chain" id="PRO_5018063617" evidence="1">
    <location>
        <begin position="19"/>
        <end position="45"/>
    </location>
</feature>
<keyword evidence="3" id="KW-1185">Reference proteome</keyword>